<accession>A0ABW4N1B8</accession>
<reference evidence="5" key="1">
    <citation type="journal article" date="2019" name="Int. J. Syst. Evol. Microbiol.">
        <title>The Global Catalogue of Microorganisms (GCM) 10K type strain sequencing project: providing services to taxonomists for standard genome sequencing and annotation.</title>
        <authorList>
            <consortium name="The Broad Institute Genomics Platform"/>
            <consortium name="The Broad Institute Genome Sequencing Center for Infectious Disease"/>
            <person name="Wu L."/>
            <person name="Ma J."/>
        </authorList>
    </citation>
    <scope>NUCLEOTIDE SEQUENCE [LARGE SCALE GENOMIC DNA]</scope>
    <source>
        <strain evidence="5">DFY28</strain>
    </source>
</reference>
<dbReference type="PANTHER" id="PTHR44591">
    <property type="entry name" value="STRESS RESPONSE REGULATOR PROTEIN 1"/>
    <property type="match status" value="1"/>
</dbReference>
<dbReference type="Pfam" id="PF00072">
    <property type="entry name" value="Response_reg"/>
    <property type="match status" value="1"/>
</dbReference>
<evidence type="ECO:0000259" key="3">
    <source>
        <dbReference type="PROSITE" id="PS50110"/>
    </source>
</evidence>
<evidence type="ECO:0000313" key="4">
    <source>
        <dbReference type="EMBL" id="MFD1783518.1"/>
    </source>
</evidence>
<dbReference type="Gene3D" id="3.40.50.2300">
    <property type="match status" value="1"/>
</dbReference>
<evidence type="ECO:0000256" key="2">
    <source>
        <dbReference type="PROSITE-ProRule" id="PRU00169"/>
    </source>
</evidence>
<dbReference type="Proteomes" id="UP001597237">
    <property type="component" value="Unassembled WGS sequence"/>
</dbReference>
<keyword evidence="5" id="KW-1185">Reference proteome</keyword>
<comment type="caution">
    <text evidence="4">The sequence shown here is derived from an EMBL/GenBank/DDBJ whole genome shotgun (WGS) entry which is preliminary data.</text>
</comment>
<dbReference type="RefSeq" id="WP_377283286.1">
    <property type="nucleotide sequence ID" value="NZ_JBHRSI010000008.1"/>
</dbReference>
<protein>
    <submittedName>
        <fullName evidence="4">Response regulator transcription factor</fullName>
    </submittedName>
</protein>
<name>A0ABW4N1B8_9CAUL</name>
<evidence type="ECO:0000313" key="5">
    <source>
        <dbReference type="Proteomes" id="UP001597237"/>
    </source>
</evidence>
<gene>
    <name evidence="4" type="ORF">ACFSC0_08955</name>
</gene>
<feature type="modified residue" description="4-aspartylphosphate" evidence="2">
    <location>
        <position position="55"/>
    </location>
</feature>
<dbReference type="SMART" id="SM00448">
    <property type="entry name" value="REC"/>
    <property type="match status" value="1"/>
</dbReference>
<dbReference type="InterPro" id="IPR011006">
    <property type="entry name" value="CheY-like_superfamily"/>
</dbReference>
<dbReference type="InterPro" id="IPR050595">
    <property type="entry name" value="Bact_response_regulator"/>
</dbReference>
<dbReference type="EMBL" id="JBHUEY010000001">
    <property type="protein sequence ID" value="MFD1783518.1"/>
    <property type="molecule type" value="Genomic_DNA"/>
</dbReference>
<proteinExistence type="predicted"/>
<dbReference type="InterPro" id="IPR001789">
    <property type="entry name" value="Sig_transdc_resp-reg_receiver"/>
</dbReference>
<feature type="domain" description="Response regulatory" evidence="3">
    <location>
        <begin position="6"/>
        <end position="120"/>
    </location>
</feature>
<organism evidence="4 5">
    <name type="scientific">Phenylobacterium terrae</name>
    <dbReference type="NCBI Taxonomy" id="2665495"/>
    <lineage>
        <taxon>Bacteria</taxon>
        <taxon>Pseudomonadati</taxon>
        <taxon>Pseudomonadota</taxon>
        <taxon>Alphaproteobacteria</taxon>
        <taxon>Caulobacterales</taxon>
        <taxon>Caulobacteraceae</taxon>
        <taxon>Phenylobacterium</taxon>
    </lineage>
</organism>
<keyword evidence="1 2" id="KW-0597">Phosphoprotein</keyword>
<dbReference type="PANTHER" id="PTHR44591:SF25">
    <property type="entry name" value="CHEMOTAXIS TWO-COMPONENT RESPONSE REGULATOR"/>
    <property type="match status" value="1"/>
</dbReference>
<evidence type="ECO:0000256" key="1">
    <source>
        <dbReference type="ARBA" id="ARBA00022553"/>
    </source>
</evidence>
<dbReference type="SUPFAM" id="SSF52172">
    <property type="entry name" value="CheY-like"/>
    <property type="match status" value="1"/>
</dbReference>
<dbReference type="PROSITE" id="PS50110">
    <property type="entry name" value="RESPONSE_REGULATORY"/>
    <property type="match status" value="1"/>
</dbReference>
<sequence>MSEAPVICVVEDDESLRTAVVGLLRSYGYRARGFPSAEAFLETRATADCGCIVADIQLPGLSGLELKARLDQLGARTPVILVTARTEPAWLDKAQACGALSLLSKPFAEDALLSCVRRALGETGEPA</sequence>